<dbReference type="Proteomes" id="UP001392437">
    <property type="component" value="Unassembled WGS sequence"/>
</dbReference>
<keyword evidence="3" id="KW-1185">Reference proteome</keyword>
<evidence type="ECO:0000313" key="2">
    <source>
        <dbReference type="EMBL" id="KAK8115397.1"/>
    </source>
</evidence>
<sequence length="103" mass="11432">MCIEQTIWYPCLTHAAMKPITQYCPRFDREASRQQDCGAVKDLDVLVAPALRAHLDEPCPYGCEPPVQPIQWSPLVKSGSKKVGKSLAGGLRRARQGVKEALR</sequence>
<protein>
    <submittedName>
        <fullName evidence="2">Uncharacterized protein</fullName>
    </submittedName>
</protein>
<feature type="region of interest" description="Disordered" evidence="1">
    <location>
        <begin position="81"/>
        <end position="103"/>
    </location>
</feature>
<dbReference type="AlphaFoldDB" id="A0AAW0QYF2"/>
<accession>A0AAW0QYF2</accession>
<comment type="caution">
    <text evidence="2">The sequence shown here is derived from an EMBL/GenBank/DDBJ whole genome shotgun (WGS) entry which is preliminary data.</text>
</comment>
<proteinExistence type="predicted"/>
<dbReference type="EMBL" id="JAQQWP010000006">
    <property type="protein sequence ID" value="KAK8115397.1"/>
    <property type="molecule type" value="Genomic_DNA"/>
</dbReference>
<evidence type="ECO:0000313" key="3">
    <source>
        <dbReference type="Proteomes" id="UP001392437"/>
    </source>
</evidence>
<evidence type="ECO:0000256" key="1">
    <source>
        <dbReference type="SAM" id="MobiDB-lite"/>
    </source>
</evidence>
<gene>
    <name evidence="2" type="ORF">PG999_007466</name>
</gene>
<reference evidence="2 3" key="1">
    <citation type="submission" date="2023-01" db="EMBL/GenBank/DDBJ databases">
        <title>Analysis of 21 Apiospora genomes using comparative genomics revels a genus with tremendous synthesis potential of carbohydrate active enzymes and secondary metabolites.</title>
        <authorList>
            <person name="Sorensen T."/>
        </authorList>
    </citation>
    <scope>NUCLEOTIDE SEQUENCE [LARGE SCALE GENOMIC DNA]</scope>
    <source>
        <strain evidence="2 3">CBS 117206</strain>
    </source>
</reference>
<name>A0AAW0QYF2_9PEZI</name>
<organism evidence="2 3">
    <name type="scientific">Apiospora kogelbergensis</name>
    <dbReference type="NCBI Taxonomy" id="1337665"/>
    <lineage>
        <taxon>Eukaryota</taxon>
        <taxon>Fungi</taxon>
        <taxon>Dikarya</taxon>
        <taxon>Ascomycota</taxon>
        <taxon>Pezizomycotina</taxon>
        <taxon>Sordariomycetes</taxon>
        <taxon>Xylariomycetidae</taxon>
        <taxon>Amphisphaeriales</taxon>
        <taxon>Apiosporaceae</taxon>
        <taxon>Apiospora</taxon>
    </lineage>
</organism>